<dbReference type="EMBL" id="LR796920">
    <property type="protein sequence ID" value="CAB4175327.1"/>
    <property type="molecule type" value="Genomic_DNA"/>
</dbReference>
<dbReference type="EMBL" id="LR796984">
    <property type="protein sequence ID" value="CAB4179935.1"/>
    <property type="molecule type" value="Genomic_DNA"/>
</dbReference>
<evidence type="ECO:0000313" key="3">
    <source>
        <dbReference type="EMBL" id="CAB4188794.1"/>
    </source>
</evidence>
<name>A0A6J5QFP7_9CAUD</name>
<evidence type="ECO:0000313" key="2">
    <source>
        <dbReference type="EMBL" id="CAB4179935.1"/>
    </source>
</evidence>
<reference evidence="2" key="1">
    <citation type="submission" date="2020-05" db="EMBL/GenBank/DDBJ databases">
        <authorList>
            <person name="Chiriac C."/>
            <person name="Salcher M."/>
            <person name="Ghai R."/>
            <person name="Kavagutti S V."/>
        </authorList>
    </citation>
    <scope>NUCLEOTIDE SEQUENCE</scope>
</reference>
<organism evidence="2">
    <name type="scientific">uncultured Caudovirales phage</name>
    <dbReference type="NCBI Taxonomy" id="2100421"/>
    <lineage>
        <taxon>Viruses</taxon>
        <taxon>Duplodnaviria</taxon>
        <taxon>Heunggongvirae</taxon>
        <taxon>Uroviricota</taxon>
        <taxon>Caudoviricetes</taxon>
        <taxon>Peduoviridae</taxon>
        <taxon>Maltschvirus</taxon>
        <taxon>Maltschvirus maltsch</taxon>
    </lineage>
</organism>
<protein>
    <submittedName>
        <fullName evidence="2">Uncharacterized protein</fullName>
    </submittedName>
</protein>
<accession>A0A6J5QFP7</accession>
<evidence type="ECO:0000313" key="1">
    <source>
        <dbReference type="EMBL" id="CAB4175327.1"/>
    </source>
</evidence>
<sequence>MTKTKPTDVTGRSREATLAANAEAMQDRAEEMSMASATAKIKLETETIDATMPDRQTIIVDEVITVGQSSDDTVEIRVIDTIENMTLGAGNNYNFKVGQKYKVTAQVAQHLKEKGYLAGVI</sequence>
<gene>
    <name evidence="2" type="ORF">UFOVP1035_142</name>
    <name evidence="3" type="ORF">UFOVP1181_101</name>
    <name evidence="1" type="ORF">UFOVP965_146</name>
</gene>
<dbReference type="EMBL" id="LR797127">
    <property type="protein sequence ID" value="CAB4188794.1"/>
    <property type="molecule type" value="Genomic_DNA"/>
</dbReference>
<proteinExistence type="predicted"/>